<protein>
    <recommendedName>
        <fullName evidence="3">SCAN domain-containing protein 3-like</fullName>
    </recommendedName>
</protein>
<organism evidence="1 2">
    <name type="scientific">Octopus vulgaris</name>
    <name type="common">Common octopus</name>
    <dbReference type="NCBI Taxonomy" id="6645"/>
    <lineage>
        <taxon>Eukaryota</taxon>
        <taxon>Metazoa</taxon>
        <taxon>Spiralia</taxon>
        <taxon>Lophotrochozoa</taxon>
        <taxon>Mollusca</taxon>
        <taxon>Cephalopoda</taxon>
        <taxon>Coleoidea</taxon>
        <taxon>Octopodiformes</taxon>
        <taxon>Octopoda</taxon>
        <taxon>Incirrata</taxon>
        <taxon>Octopodidae</taxon>
        <taxon>Octopus</taxon>
    </lineage>
</organism>
<dbReference type="PANTHER" id="PTHR45913:SF22">
    <property type="entry name" value="SCAN BOX DOMAIN-CONTAINING PROTEIN"/>
    <property type="match status" value="1"/>
</dbReference>
<proteinExistence type="predicted"/>
<sequence length="192" mass="21685">MADAGAKKKRRQYNVEYLKYGFIPSPHSEQLPFCLICEKTFSNEAMKPSRLSGHCKKLHRNKADKNVNYSKALRDKCDNNKTLHDMFAAEAHNNDYGQRISYNIALNIAKAGKAHAIGETLVTPVIHEVMTIALKTNSEPVLKAIFLSNNTVQRRIDEMDGDTEENICNILRNTEFSLQLDESTLSNNVSLL</sequence>
<dbReference type="AlphaFoldDB" id="A0AA36BGP7"/>
<dbReference type="PANTHER" id="PTHR45913">
    <property type="entry name" value="EPM2A-INTERACTING PROTEIN 1"/>
    <property type="match status" value="1"/>
</dbReference>
<dbReference type="EMBL" id="OX597828">
    <property type="protein sequence ID" value="CAI9733749.1"/>
    <property type="molecule type" value="Genomic_DNA"/>
</dbReference>
<accession>A0AA36BGP7</accession>
<gene>
    <name evidence="1" type="ORF">OCTVUL_1B027832</name>
</gene>
<evidence type="ECO:0000313" key="2">
    <source>
        <dbReference type="Proteomes" id="UP001162480"/>
    </source>
</evidence>
<dbReference type="Proteomes" id="UP001162480">
    <property type="component" value="Chromosome 15"/>
</dbReference>
<name>A0AA36BGP7_OCTVU</name>
<reference evidence="1" key="1">
    <citation type="submission" date="2023-08" db="EMBL/GenBank/DDBJ databases">
        <authorList>
            <person name="Alioto T."/>
            <person name="Alioto T."/>
            <person name="Gomez Garrido J."/>
        </authorList>
    </citation>
    <scope>NUCLEOTIDE SEQUENCE</scope>
</reference>
<keyword evidence="2" id="KW-1185">Reference proteome</keyword>
<evidence type="ECO:0008006" key="3">
    <source>
        <dbReference type="Google" id="ProtNLM"/>
    </source>
</evidence>
<evidence type="ECO:0000313" key="1">
    <source>
        <dbReference type="EMBL" id="CAI9733749.1"/>
    </source>
</evidence>